<evidence type="ECO:0000313" key="2">
    <source>
        <dbReference type="Proteomes" id="UP000481153"/>
    </source>
</evidence>
<name>A0A6G0W952_9STRA</name>
<comment type="caution">
    <text evidence="1">The sequence shown here is derived from an EMBL/GenBank/DDBJ whole genome shotgun (WGS) entry which is preliminary data.</text>
</comment>
<organism evidence="1 2">
    <name type="scientific">Aphanomyces euteiches</name>
    <dbReference type="NCBI Taxonomy" id="100861"/>
    <lineage>
        <taxon>Eukaryota</taxon>
        <taxon>Sar</taxon>
        <taxon>Stramenopiles</taxon>
        <taxon>Oomycota</taxon>
        <taxon>Saprolegniomycetes</taxon>
        <taxon>Saprolegniales</taxon>
        <taxon>Verrucalvaceae</taxon>
        <taxon>Aphanomyces</taxon>
    </lineage>
</organism>
<dbReference type="AlphaFoldDB" id="A0A6G0W952"/>
<dbReference type="Proteomes" id="UP000481153">
    <property type="component" value="Unassembled WGS sequence"/>
</dbReference>
<accession>A0A6G0W952</accession>
<proteinExistence type="predicted"/>
<dbReference type="EMBL" id="VJMJ01000296">
    <property type="protein sequence ID" value="KAF0723731.1"/>
    <property type="molecule type" value="Genomic_DNA"/>
</dbReference>
<gene>
    <name evidence="1" type="ORF">Ae201684_017404</name>
</gene>
<protein>
    <submittedName>
        <fullName evidence="1">Uncharacterized protein</fullName>
    </submittedName>
</protein>
<evidence type="ECO:0000313" key="1">
    <source>
        <dbReference type="EMBL" id="KAF0723731.1"/>
    </source>
</evidence>
<sequence length="109" mass="12462">MAGPRGQDAPRGLKSMCWEKLANTPDSDVFCSSRGRVLYMTYNRLQAATWPRGDNGLSNISQNVSRFNKMRSFDPLTQSSHVKTTVPFHHQWRQQDMNEMAMYFQTSAG</sequence>
<keyword evidence="2" id="KW-1185">Reference proteome</keyword>
<reference evidence="1 2" key="1">
    <citation type="submission" date="2019-07" db="EMBL/GenBank/DDBJ databases">
        <title>Genomics analysis of Aphanomyces spp. identifies a new class of oomycete effector associated with host adaptation.</title>
        <authorList>
            <person name="Gaulin E."/>
        </authorList>
    </citation>
    <scope>NUCLEOTIDE SEQUENCE [LARGE SCALE GENOMIC DNA]</scope>
    <source>
        <strain evidence="1 2">ATCC 201684</strain>
    </source>
</reference>